<dbReference type="PANTHER" id="PTHR11012:SF30">
    <property type="entry name" value="PROTEIN KINASE-LIKE DOMAIN-CONTAINING"/>
    <property type="match status" value="1"/>
</dbReference>
<dbReference type="OrthoDB" id="191037at2759"/>
<accession>A0A4C1YY61</accession>
<dbReference type="InterPro" id="IPR015897">
    <property type="entry name" value="CHK_kinase-like"/>
</dbReference>
<feature type="domain" description="CHK kinase-like" evidence="1">
    <location>
        <begin position="132"/>
        <end position="323"/>
    </location>
</feature>
<dbReference type="AlphaFoldDB" id="A0A4C1YY61"/>
<name>A0A4C1YY61_EUMVA</name>
<sequence>MSLDVNISEPDDFNCVELHSVIEDIAKTHDMDEFIYHVDSVCGRGEHYVANLFRVYVFDEKQKDNCVQVIVKTLLNSTRETLFHRLHEREVLVYDEVLPEFQEIQKNINDVNERLLIMKRYYPREELHKEVILLEDMLERGFVMRDKTKAMDYEHADLVVRNLAKLHAFSYVLKIREPVKFETFKDRFSDIVFSEDFLNESNFKDYFSESFSTSVKVVTDVSAKLKLEELASTVIDRMNEFVKATDYSVLCHGDCWTNNMLFKYQEETPKDVCLLDYQAMRYSSPVTDILYFMYLCTDSSFRMKYSERLQRSYYRCLKDVLKNYDVEAELVYPEDSFQKDLSDYALFGFLVAMTEIKIVTLSVDEEKFLTNSDLLDSGRQAPDALSSYIDRVNDVVQEFKNKGHLESL</sequence>
<dbReference type="EMBL" id="BGZK01001427">
    <property type="protein sequence ID" value="GBP79724.1"/>
    <property type="molecule type" value="Genomic_DNA"/>
</dbReference>
<evidence type="ECO:0000313" key="2">
    <source>
        <dbReference type="EMBL" id="GBP79724.1"/>
    </source>
</evidence>
<dbReference type="STRING" id="151549.A0A4C1YY61"/>
<dbReference type="SUPFAM" id="SSF56112">
    <property type="entry name" value="Protein kinase-like (PK-like)"/>
    <property type="match status" value="1"/>
</dbReference>
<reference evidence="2 3" key="1">
    <citation type="journal article" date="2019" name="Commun. Biol.">
        <title>The bagworm genome reveals a unique fibroin gene that provides high tensile strength.</title>
        <authorList>
            <person name="Kono N."/>
            <person name="Nakamura H."/>
            <person name="Ohtoshi R."/>
            <person name="Tomita M."/>
            <person name="Numata K."/>
            <person name="Arakawa K."/>
        </authorList>
    </citation>
    <scope>NUCLEOTIDE SEQUENCE [LARGE SCALE GENOMIC DNA]</scope>
</reference>
<dbReference type="Gene3D" id="3.90.1200.10">
    <property type="match status" value="1"/>
</dbReference>
<evidence type="ECO:0000313" key="3">
    <source>
        <dbReference type="Proteomes" id="UP000299102"/>
    </source>
</evidence>
<gene>
    <name evidence="2" type="ORF">EVAR_49423_1</name>
</gene>
<dbReference type="Pfam" id="PF02958">
    <property type="entry name" value="EcKL"/>
    <property type="match status" value="1"/>
</dbReference>
<protein>
    <recommendedName>
        <fullName evidence="1">CHK kinase-like domain-containing protein</fullName>
    </recommendedName>
</protein>
<evidence type="ECO:0000259" key="1">
    <source>
        <dbReference type="SMART" id="SM00587"/>
    </source>
</evidence>
<dbReference type="PANTHER" id="PTHR11012">
    <property type="entry name" value="PROTEIN KINASE-LIKE DOMAIN-CONTAINING"/>
    <property type="match status" value="1"/>
</dbReference>
<organism evidence="2 3">
    <name type="scientific">Eumeta variegata</name>
    <name type="common">Bagworm moth</name>
    <name type="synonym">Eumeta japonica</name>
    <dbReference type="NCBI Taxonomy" id="151549"/>
    <lineage>
        <taxon>Eukaryota</taxon>
        <taxon>Metazoa</taxon>
        <taxon>Ecdysozoa</taxon>
        <taxon>Arthropoda</taxon>
        <taxon>Hexapoda</taxon>
        <taxon>Insecta</taxon>
        <taxon>Pterygota</taxon>
        <taxon>Neoptera</taxon>
        <taxon>Endopterygota</taxon>
        <taxon>Lepidoptera</taxon>
        <taxon>Glossata</taxon>
        <taxon>Ditrysia</taxon>
        <taxon>Tineoidea</taxon>
        <taxon>Psychidae</taxon>
        <taxon>Oiketicinae</taxon>
        <taxon>Eumeta</taxon>
    </lineage>
</organism>
<dbReference type="Proteomes" id="UP000299102">
    <property type="component" value="Unassembled WGS sequence"/>
</dbReference>
<keyword evidence="3" id="KW-1185">Reference proteome</keyword>
<dbReference type="InterPro" id="IPR011009">
    <property type="entry name" value="Kinase-like_dom_sf"/>
</dbReference>
<proteinExistence type="predicted"/>
<comment type="caution">
    <text evidence="2">The sequence shown here is derived from an EMBL/GenBank/DDBJ whole genome shotgun (WGS) entry which is preliminary data.</text>
</comment>
<dbReference type="SMART" id="SM00587">
    <property type="entry name" value="CHK"/>
    <property type="match status" value="1"/>
</dbReference>
<dbReference type="InterPro" id="IPR004119">
    <property type="entry name" value="EcKL"/>
</dbReference>